<comment type="caution">
    <text evidence="2">The sequence shown here is derived from an EMBL/GenBank/DDBJ whole genome shotgun (WGS) entry which is preliminary data.</text>
</comment>
<keyword evidence="3" id="KW-1185">Reference proteome</keyword>
<dbReference type="Proteomes" id="UP001189429">
    <property type="component" value="Unassembled WGS sequence"/>
</dbReference>
<feature type="non-terminal residue" evidence="2">
    <location>
        <position position="1"/>
    </location>
</feature>
<protein>
    <submittedName>
        <fullName evidence="2">Uncharacterized protein</fullName>
    </submittedName>
</protein>
<evidence type="ECO:0000313" key="2">
    <source>
        <dbReference type="EMBL" id="CAK0902496.1"/>
    </source>
</evidence>
<feature type="region of interest" description="Disordered" evidence="1">
    <location>
        <begin position="1"/>
        <end position="99"/>
    </location>
</feature>
<proteinExistence type="predicted"/>
<feature type="compositionally biased region" description="Acidic residues" evidence="1">
    <location>
        <begin position="1"/>
        <end position="11"/>
    </location>
</feature>
<name>A0ABN9XW75_9DINO</name>
<evidence type="ECO:0000256" key="1">
    <source>
        <dbReference type="SAM" id="MobiDB-lite"/>
    </source>
</evidence>
<accession>A0ABN9XW75</accession>
<sequence>EEEEEEEEEKEEEGRPRLSQPSSQPGRRPFWRRTGAGSRPSADPACPERRAPPSQRGQGARARARRAGVPRSAHSRPGLSEAWKWAPTPTQGGASTGGR</sequence>
<dbReference type="EMBL" id="CAUYUJ010021078">
    <property type="protein sequence ID" value="CAK0902496.1"/>
    <property type="molecule type" value="Genomic_DNA"/>
</dbReference>
<reference evidence="2" key="1">
    <citation type="submission" date="2023-10" db="EMBL/GenBank/DDBJ databases">
        <authorList>
            <person name="Chen Y."/>
            <person name="Shah S."/>
            <person name="Dougan E. K."/>
            <person name="Thang M."/>
            <person name="Chan C."/>
        </authorList>
    </citation>
    <scope>NUCLEOTIDE SEQUENCE [LARGE SCALE GENOMIC DNA]</scope>
</reference>
<organism evidence="2 3">
    <name type="scientific">Prorocentrum cordatum</name>
    <dbReference type="NCBI Taxonomy" id="2364126"/>
    <lineage>
        <taxon>Eukaryota</taxon>
        <taxon>Sar</taxon>
        <taxon>Alveolata</taxon>
        <taxon>Dinophyceae</taxon>
        <taxon>Prorocentrales</taxon>
        <taxon>Prorocentraceae</taxon>
        <taxon>Prorocentrum</taxon>
    </lineage>
</organism>
<gene>
    <name evidence="2" type="ORF">PCOR1329_LOCUS79095</name>
</gene>
<evidence type="ECO:0000313" key="3">
    <source>
        <dbReference type="Proteomes" id="UP001189429"/>
    </source>
</evidence>